<dbReference type="SUPFAM" id="SSF56801">
    <property type="entry name" value="Acetyl-CoA synthetase-like"/>
    <property type="match status" value="1"/>
</dbReference>
<dbReference type="AlphaFoldDB" id="A0A1C4VZM5"/>
<keyword evidence="4" id="KW-1185">Reference proteome</keyword>
<name>A0A1C4VZM5_9ACTN</name>
<dbReference type="Gene3D" id="3.40.50.12780">
    <property type="entry name" value="N-terminal domain of ligase-like"/>
    <property type="match status" value="1"/>
</dbReference>
<protein>
    <submittedName>
        <fullName evidence="3">Acyl-CoA synthetase (AMP-forming)/AMP-acid ligase II</fullName>
    </submittedName>
</protein>
<dbReference type="InterPro" id="IPR050237">
    <property type="entry name" value="ATP-dep_AMP-bd_enzyme"/>
</dbReference>
<dbReference type="PANTHER" id="PTHR43767:SF1">
    <property type="entry name" value="NONRIBOSOMAL PEPTIDE SYNTHASE PES1 (EUROFUNG)-RELATED"/>
    <property type="match status" value="1"/>
</dbReference>
<dbReference type="GO" id="GO:0016878">
    <property type="term" value="F:acid-thiol ligase activity"/>
    <property type="evidence" value="ECO:0007669"/>
    <property type="project" value="UniProtKB-ARBA"/>
</dbReference>
<dbReference type="EMBL" id="FMCS01000003">
    <property type="protein sequence ID" value="SCE89420.1"/>
    <property type="molecule type" value="Genomic_DNA"/>
</dbReference>
<proteinExistence type="predicted"/>
<evidence type="ECO:0000259" key="1">
    <source>
        <dbReference type="Pfam" id="PF00501"/>
    </source>
</evidence>
<evidence type="ECO:0000259" key="2">
    <source>
        <dbReference type="Pfam" id="PF13193"/>
    </source>
</evidence>
<dbReference type="RefSeq" id="WP_091261652.1">
    <property type="nucleotide sequence ID" value="NZ_FMCS01000003.1"/>
</dbReference>
<dbReference type="InterPro" id="IPR000873">
    <property type="entry name" value="AMP-dep_synth/lig_dom"/>
</dbReference>
<evidence type="ECO:0000313" key="3">
    <source>
        <dbReference type="EMBL" id="SCE89420.1"/>
    </source>
</evidence>
<dbReference type="InterPro" id="IPR042099">
    <property type="entry name" value="ANL_N_sf"/>
</dbReference>
<evidence type="ECO:0000313" key="4">
    <source>
        <dbReference type="Proteomes" id="UP000199629"/>
    </source>
</evidence>
<dbReference type="InterPro" id="IPR025110">
    <property type="entry name" value="AMP-bd_C"/>
</dbReference>
<feature type="domain" description="AMP-dependent synthetase/ligase" evidence="1">
    <location>
        <begin position="10"/>
        <end position="349"/>
    </location>
</feature>
<reference evidence="4" key="1">
    <citation type="submission" date="2016-06" db="EMBL/GenBank/DDBJ databases">
        <authorList>
            <person name="Varghese N."/>
            <person name="Submissions Spin"/>
        </authorList>
    </citation>
    <scope>NUCLEOTIDE SEQUENCE [LARGE SCALE GENOMIC DNA]</scope>
    <source>
        <strain evidence="4">DSM 45246</strain>
    </source>
</reference>
<keyword evidence="3" id="KW-0436">Ligase</keyword>
<dbReference type="Pfam" id="PF00501">
    <property type="entry name" value="AMP-binding"/>
    <property type="match status" value="1"/>
</dbReference>
<dbReference type="Pfam" id="PF13193">
    <property type="entry name" value="AMP-binding_C"/>
    <property type="match status" value="1"/>
</dbReference>
<accession>A0A1C4VZM5</accession>
<dbReference type="InterPro" id="IPR045851">
    <property type="entry name" value="AMP-bd_C_sf"/>
</dbReference>
<gene>
    <name evidence="3" type="ORF">GA0070214_10367</name>
</gene>
<dbReference type="Gene3D" id="3.30.300.30">
    <property type="match status" value="1"/>
</dbReference>
<organism evidence="3 4">
    <name type="scientific">Micromonospora chaiyaphumensis</name>
    <dbReference type="NCBI Taxonomy" id="307119"/>
    <lineage>
        <taxon>Bacteria</taxon>
        <taxon>Bacillati</taxon>
        <taxon>Actinomycetota</taxon>
        <taxon>Actinomycetes</taxon>
        <taxon>Micromonosporales</taxon>
        <taxon>Micromonosporaceae</taxon>
        <taxon>Micromonospora</taxon>
    </lineage>
</organism>
<dbReference type="Proteomes" id="UP000199629">
    <property type="component" value="Unassembled WGS sequence"/>
</dbReference>
<feature type="domain" description="AMP-binding enzyme C-terminal" evidence="2">
    <location>
        <begin position="400"/>
        <end position="473"/>
    </location>
</feature>
<sequence>MSDHRLDGTFRAACARFADRPALRQGATVLSYREVADAASRLAAVLDGALARCAGPDPDRVAVYAHNSVDYLLSYLAVVFSGRVPVLIDRAFGERELTAIRSGCGVTAYLVDAESAAEFPLPPGSVVPLTGSTHALVTVPADGDVPDLLADTAVCRFTSGTTGVPKCLEFSGFAVHSAARNWVAGTGLGAADRTLCLAAFTNGLAFNTSLLSTFLVGAELTVHPGLPTSAKIVRALADSRATRLVAFPFVYRMLADADLAAARFAGLDLAVSAGAELPADIRARFEKRYGVRIADYYGVAEAGPCTFERDPAYRRGLGTPLPGVVLRTRSRSAGRPEVLLRTSSMASRYLNAPGLLESRVDADGFYATGDLGHVEDGRLFITGRLAGPINLAGRKVDPREIEAVVKELDGVRDAVVFADTGADDQVLLHLAVVGRPPLGRAGLVTGCRDRLAAYKVPQRISFVTEIPRSSTGKVRLTDLRAVVAESADRPEGGIRS</sequence>
<dbReference type="PANTHER" id="PTHR43767">
    <property type="entry name" value="LONG-CHAIN-FATTY-ACID--COA LIGASE"/>
    <property type="match status" value="1"/>
</dbReference>